<reference evidence="1 2" key="2">
    <citation type="journal article" date="2017" name="Nature">
        <title>The Apostasia genome and the evolution of orchids.</title>
        <authorList>
            <person name="Zhang G.Q."/>
            <person name="Liu K.W."/>
            <person name="Li Z."/>
            <person name="Lohaus R."/>
            <person name="Hsiao Y.Y."/>
            <person name="Niu S.C."/>
            <person name="Wang J.Y."/>
            <person name="Lin Y.C."/>
            <person name="Xu Q."/>
            <person name="Chen L.J."/>
            <person name="Yoshida K."/>
            <person name="Fujiwara S."/>
            <person name="Wang Z.W."/>
            <person name="Zhang Y.Q."/>
            <person name="Mitsuda N."/>
            <person name="Wang M."/>
            <person name="Liu G.H."/>
            <person name="Pecoraro L."/>
            <person name="Huang H.X."/>
            <person name="Xiao X.J."/>
            <person name="Lin M."/>
            <person name="Wu X.Y."/>
            <person name="Wu W.L."/>
            <person name="Chen Y.Y."/>
            <person name="Chang S.B."/>
            <person name="Sakamoto S."/>
            <person name="Ohme-Takagi M."/>
            <person name="Yagi M."/>
            <person name="Zeng S.J."/>
            <person name="Shen C.Y."/>
            <person name="Yeh C.M."/>
            <person name="Luo Y.B."/>
            <person name="Tsai W.C."/>
            <person name="Van de Peer Y."/>
            <person name="Liu Z.J."/>
        </authorList>
    </citation>
    <scope>NUCLEOTIDE SEQUENCE [LARGE SCALE GENOMIC DNA]</scope>
    <source>
        <tissue evidence="1">The whole plant</tissue>
    </source>
</reference>
<dbReference type="EMBL" id="KZ503536">
    <property type="protein sequence ID" value="PKU63085.1"/>
    <property type="molecule type" value="Genomic_DNA"/>
</dbReference>
<keyword evidence="2" id="KW-1185">Reference proteome</keyword>
<protein>
    <submittedName>
        <fullName evidence="1">Uncharacterized protein</fullName>
    </submittedName>
</protein>
<proteinExistence type="predicted"/>
<dbReference type="AlphaFoldDB" id="A0A2I0VI40"/>
<dbReference type="Proteomes" id="UP000233837">
    <property type="component" value="Unassembled WGS sequence"/>
</dbReference>
<evidence type="ECO:0000313" key="2">
    <source>
        <dbReference type="Proteomes" id="UP000233837"/>
    </source>
</evidence>
<gene>
    <name evidence="1" type="ORF">MA16_Dca024914</name>
</gene>
<name>A0A2I0VI40_9ASPA</name>
<reference evidence="1 2" key="1">
    <citation type="journal article" date="2016" name="Sci. Rep.">
        <title>The Dendrobium catenatum Lindl. genome sequence provides insights into polysaccharide synthase, floral development and adaptive evolution.</title>
        <authorList>
            <person name="Zhang G.Q."/>
            <person name="Xu Q."/>
            <person name="Bian C."/>
            <person name="Tsai W.C."/>
            <person name="Yeh C.M."/>
            <person name="Liu K.W."/>
            <person name="Yoshida K."/>
            <person name="Zhang L.S."/>
            <person name="Chang S.B."/>
            <person name="Chen F."/>
            <person name="Shi Y."/>
            <person name="Su Y.Y."/>
            <person name="Zhang Y.Q."/>
            <person name="Chen L.J."/>
            <person name="Yin Y."/>
            <person name="Lin M."/>
            <person name="Huang H."/>
            <person name="Deng H."/>
            <person name="Wang Z.W."/>
            <person name="Zhu S.L."/>
            <person name="Zhao X."/>
            <person name="Deng C."/>
            <person name="Niu S.C."/>
            <person name="Huang J."/>
            <person name="Wang M."/>
            <person name="Liu G.H."/>
            <person name="Yang H.J."/>
            <person name="Xiao X.J."/>
            <person name="Hsiao Y.Y."/>
            <person name="Wu W.L."/>
            <person name="Chen Y.Y."/>
            <person name="Mitsuda N."/>
            <person name="Ohme-Takagi M."/>
            <person name="Luo Y.B."/>
            <person name="Van de Peer Y."/>
            <person name="Liu Z.J."/>
        </authorList>
    </citation>
    <scope>NUCLEOTIDE SEQUENCE [LARGE SCALE GENOMIC DNA]</scope>
    <source>
        <tissue evidence="1">The whole plant</tissue>
    </source>
</reference>
<organism evidence="1 2">
    <name type="scientific">Dendrobium catenatum</name>
    <dbReference type="NCBI Taxonomy" id="906689"/>
    <lineage>
        <taxon>Eukaryota</taxon>
        <taxon>Viridiplantae</taxon>
        <taxon>Streptophyta</taxon>
        <taxon>Embryophyta</taxon>
        <taxon>Tracheophyta</taxon>
        <taxon>Spermatophyta</taxon>
        <taxon>Magnoliopsida</taxon>
        <taxon>Liliopsida</taxon>
        <taxon>Asparagales</taxon>
        <taxon>Orchidaceae</taxon>
        <taxon>Epidendroideae</taxon>
        <taxon>Malaxideae</taxon>
        <taxon>Dendrobiinae</taxon>
        <taxon>Dendrobium</taxon>
    </lineage>
</organism>
<sequence>MVRRSTGRQAVVKRSPGLNWWSGRATTSGGGPAVVRRNSGDCRGGKEAKAISDLSLFSLDLGSSIKRRWSSIYRFLEWHGP</sequence>
<evidence type="ECO:0000313" key="1">
    <source>
        <dbReference type="EMBL" id="PKU63085.1"/>
    </source>
</evidence>
<accession>A0A2I0VI40</accession>